<dbReference type="OrthoDB" id="3263055at2759"/>
<feature type="transmembrane region" description="Helical" evidence="1">
    <location>
        <begin position="181"/>
        <end position="200"/>
    </location>
</feature>
<organism evidence="3 4">
    <name type="scientific">Cylindrobasidium torrendii FP15055 ss-10</name>
    <dbReference type="NCBI Taxonomy" id="1314674"/>
    <lineage>
        <taxon>Eukaryota</taxon>
        <taxon>Fungi</taxon>
        <taxon>Dikarya</taxon>
        <taxon>Basidiomycota</taxon>
        <taxon>Agaricomycotina</taxon>
        <taxon>Agaricomycetes</taxon>
        <taxon>Agaricomycetidae</taxon>
        <taxon>Agaricales</taxon>
        <taxon>Marasmiineae</taxon>
        <taxon>Physalacriaceae</taxon>
        <taxon>Cylindrobasidium</taxon>
    </lineage>
</organism>
<keyword evidence="1" id="KW-0472">Membrane</keyword>
<feature type="transmembrane region" description="Helical" evidence="1">
    <location>
        <begin position="220"/>
        <end position="240"/>
    </location>
</feature>
<dbReference type="EMBL" id="KN880530">
    <property type="protein sequence ID" value="KIY67291.1"/>
    <property type="molecule type" value="Genomic_DNA"/>
</dbReference>
<sequence>MFTSEWLLTAMLTPATLQNLGEDAALHNTMGAMFIGVVLSAILWGMTALQTMYYFNRYPNDAWYLRWFVWITLILDTVHMAMVTHVIYFYLISMYYDKMAITRLVWSVILEALPTGVTATLVQLFFAYRVWRLSQGNWLLTGSIVILVIANVAISVVWTVLAMIRDTYTQLLEITPFTMTINVLSATIDIIISASLCVLLQSSKTGFKSSDTMISRLTIFCVNTGLVPRFCALASLFSLVGSPHTLLYAPFYFCIGRLYVNSLLASLNSREYVRGTTGSIDHQMISFPTTTSSDQAASESRAKDISIRIDTKRETNRDSTVRIQRHTESVLGIKSPADPYEDEL</sequence>
<evidence type="ECO:0000313" key="4">
    <source>
        <dbReference type="Proteomes" id="UP000054007"/>
    </source>
</evidence>
<protein>
    <recommendedName>
        <fullName evidence="2">DUF6534 domain-containing protein</fullName>
    </recommendedName>
</protein>
<gene>
    <name evidence="3" type="ORF">CYLTODRAFT_422699</name>
</gene>
<feature type="domain" description="DUF6534" evidence="2">
    <location>
        <begin position="185"/>
        <end position="272"/>
    </location>
</feature>
<dbReference type="AlphaFoldDB" id="A0A0D7BCM8"/>
<keyword evidence="1" id="KW-0812">Transmembrane</keyword>
<dbReference type="Proteomes" id="UP000054007">
    <property type="component" value="Unassembled WGS sequence"/>
</dbReference>
<dbReference type="PANTHER" id="PTHR40465">
    <property type="entry name" value="CHROMOSOME 1, WHOLE GENOME SHOTGUN SEQUENCE"/>
    <property type="match status" value="1"/>
</dbReference>
<dbReference type="Pfam" id="PF20152">
    <property type="entry name" value="DUF6534"/>
    <property type="match status" value="1"/>
</dbReference>
<dbReference type="STRING" id="1314674.A0A0D7BCM8"/>
<name>A0A0D7BCM8_9AGAR</name>
<keyword evidence="1" id="KW-1133">Transmembrane helix</keyword>
<accession>A0A0D7BCM8</accession>
<evidence type="ECO:0000313" key="3">
    <source>
        <dbReference type="EMBL" id="KIY67291.1"/>
    </source>
</evidence>
<evidence type="ECO:0000259" key="2">
    <source>
        <dbReference type="Pfam" id="PF20152"/>
    </source>
</evidence>
<feature type="transmembrane region" description="Helical" evidence="1">
    <location>
        <begin position="67"/>
        <end position="92"/>
    </location>
</feature>
<feature type="transmembrane region" description="Helical" evidence="1">
    <location>
        <begin position="31"/>
        <end position="55"/>
    </location>
</feature>
<dbReference type="InterPro" id="IPR045339">
    <property type="entry name" value="DUF6534"/>
</dbReference>
<feature type="transmembrane region" description="Helical" evidence="1">
    <location>
        <begin position="104"/>
        <end position="126"/>
    </location>
</feature>
<reference evidence="3 4" key="1">
    <citation type="journal article" date="2015" name="Fungal Genet. Biol.">
        <title>Evolution of novel wood decay mechanisms in Agaricales revealed by the genome sequences of Fistulina hepatica and Cylindrobasidium torrendii.</title>
        <authorList>
            <person name="Floudas D."/>
            <person name="Held B.W."/>
            <person name="Riley R."/>
            <person name="Nagy L.G."/>
            <person name="Koehler G."/>
            <person name="Ransdell A.S."/>
            <person name="Younus H."/>
            <person name="Chow J."/>
            <person name="Chiniquy J."/>
            <person name="Lipzen A."/>
            <person name="Tritt A."/>
            <person name="Sun H."/>
            <person name="Haridas S."/>
            <person name="LaButti K."/>
            <person name="Ohm R.A."/>
            <person name="Kues U."/>
            <person name="Blanchette R.A."/>
            <person name="Grigoriev I.V."/>
            <person name="Minto R.E."/>
            <person name="Hibbett D.S."/>
        </authorList>
    </citation>
    <scope>NUCLEOTIDE SEQUENCE [LARGE SCALE GENOMIC DNA]</scope>
    <source>
        <strain evidence="3 4">FP15055 ss-10</strain>
    </source>
</reference>
<proteinExistence type="predicted"/>
<keyword evidence="4" id="KW-1185">Reference proteome</keyword>
<feature type="transmembrane region" description="Helical" evidence="1">
    <location>
        <begin position="138"/>
        <end position="161"/>
    </location>
</feature>
<dbReference type="PANTHER" id="PTHR40465:SF1">
    <property type="entry name" value="DUF6534 DOMAIN-CONTAINING PROTEIN"/>
    <property type="match status" value="1"/>
</dbReference>
<feature type="transmembrane region" description="Helical" evidence="1">
    <location>
        <begin position="246"/>
        <end position="264"/>
    </location>
</feature>
<evidence type="ECO:0000256" key="1">
    <source>
        <dbReference type="SAM" id="Phobius"/>
    </source>
</evidence>